<organism evidence="4 5">
    <name type="scientific">Rhizopogon vesiculosus</name>
    <dbReference type="NCBI Taxonomy" id="180088"/>
    <lineage>
        <taxon>Eukaryota</taxon>
        <taxon>Fungi</taxon>
        <taxon>Dikarya</taxon>
        <taxon>Basidiomycota</taxon>
        <taxon>Agaricomycotina</taxon>
        <taxon>Agaricomycetes</taxon>
        <taxon>Agaricomycetidae</taxon>
        <taxon>Boletales</taxon>
        <taxon>Suillineae</taxon>
        <taxon>Rhizopogonaceae</taxon>
        <taxon>Rhizopogon</taxon>
    </lineage>
</organism>
<protein>
    <recommendedName>
        <fullName evidence="3">Malonyl-CoA:ACP transacylase (MAT) domain-containing protein</fullName>
    </recommendedName>
</protein>
<proteinExistence type="predicted"/>
<keyword evidence="1" id="KW-0596">Phosphopantetheine</keyword>
<keyword evidence="5" id="KW-1185">Reference proteome</keyword>
<dbReference type="Gene3D" id="3.40.366.10">
    <property type="entry name" value="Malonyl-Coenzyme A Acyl Carrier Protein, domain 2"/>
    <property type="match status" value="1"/>
</dbReference>
<accession>A0A1J8R5A4</accession>
<reference evidence="4 5" key="1">
    <citation type="submission" date="2016-03" db="EMBL/GenBank/DDBJ databases">
        <title>Comparative genomics of the ectomycorrhizal sister species Rhizopogon vinicolor and Rhizopogon vesiculosus (Basidiomycota: Boletales) reveals a divergence of the mating type B locus.</title>
        <authorList>
            <person name="Mujic A.B."/>
            <person name="Kuo A."/>
            <person name="Tritt A."/>
            <person name="Lipzen A."/>
            <person name="Chen C."/>
            <person name="Johnson J."/>
            <person name="Sharma A."/>
            <person name="Barry K."/>
            <person name="Grigoriev I.V."/>
            <person name="Spatafora J.W."/>
        </authorList>
    </citation>
    <scope>NUCLEOTIDE SEQUENCE [LARGE SCALE GENOMIC DNA]</scope>
    <source>
        <strain evidence="4 5">AM-OR11-056</strain>
    </source>
</reference>
<dbReference type="Proteomes" id="UP000183567">
    <property type="component" value="Unassembled WGS sequence"/>
</dbReference>
<dbReference type="InterPro" id="IPR001227">
    <property type="entry name" value="Ac_transferase_dom_sf"/>
</dbReference>
<evidence type="ECO:0000259" key="3">
    <source>
        <dbReference type="SMART" id="SM00827"/>
    </source>
</evidence>
<dbReference type="OrthoDB" id="416786at2759"/>
<evidence type="ECO:0000256" key="2">
    <source>
        <dbReference type="ARBA" id="ARBA00022553"/>
    </source>
</evidence>
<evidence type="ECO:0000313" key="5">
    <source>
        <dbReference type="Proteomes" id="UP000183567"/>
    </source>
</evidence>
<dbReference type="PANTHER" id="PTHR43775:SF37">
    <property type="entry name" value="SI:DKEY-61P9.11"/>
    <property type="match status" value="1"/>
</dbReference>
<dbReference type="AlphaFoldDB" id="A0A1J8R5A4"/>
<gene>
    <name evidence="4" type="ORF">AZE42_08967</name>
</gene>
<sequence length="395" mass="43445">MSRHVERRDDSALVASKKNPPVRLLDDREDVCQKANPKLCVAFIGMGSQHPAMGRQLAEQYPLFLASIKENDRILMDVYGQPSLLDRTGLFIPGVECSLNPNGVWPLQDVILSFTYLQISLWDLIRSLGFRADFVLGTSVGEIAMGYASGHYDRTTAIGIATAFATTMSEVEGNGATIFVAVNAGRARLVIDEVLLQAGMTSGLWISSFHSPHAVAIAGTRTLINAMSAFLSTSKAFSGVFSMLLPQVGCAFHTPLMEPIEKPFKAALEKINLDHKLDARSPEARVMSTVDGYWLNRPLDSDYFWDNVLHPTKFGEIVQNLAHEEGENIVLLEIAPHPSMKTCVEQCGIRHVGLIRRPTPDTSVDVSNECLQVREAVHQLCNAGFRRELALGVLE</sequence>
<dbReference type="EMBL" id="LVVM01000355">
    <property type="protein sequence ID" value="OJA20825.1"/>
    <property type="molecule type" value="Genomic_DNA"/>
</dbReference>
<dbReference type="STRING" id="180088.A0A1J8R5A4"/>
<comment type="caution">
    <text evidence="4">The sequence shown here is derived from an EMBL/GenBank/DDBJ whole genome shotgun (WGS) entry which is preliminary data.</text>
</comment>
<dbReference type="SMART" id="SM00827">
    <property type="entry name" value="PKS_AT"/>
    <property type="match status" value="1"/>
</dbReference>
<dbReference type="SUPFAM" id="SSF52151">
    <property type="entry name" value="FabD/lysophospholipase-like"/>
    <property type="match status" value="1"/>
</dbReference>
<dbReference type="InterPro" id="IPR016035">
    <property type="entry name" value="Acyl_Trfase/lysoPLipase"/>
</dbReference>
<feature type="domain" description="Malonyl-CoA:ACP transacylase (MAT)" evidence="3">
    <location>
        <begin position="42"/>
        <end position="359"/>
    </location>
</feature>
<keyword evidence="2" id="KW-0597">Phosphoprotein</keyword>
<evidence type="ECO:0000313" key="4">
    <source>
        <dbReference type="EMBL" id="OJA20825.1"/>
    </source>
</evidence>
<name>A0A1J8R5A4_9AGAM</name>
<dbReference type="PANTHER" id="PTHR43775">
    <property type="entry name" value="FATTY ACID SYNTHASE"/>
    <property type="match status" value="1"/>
</dbReference>
<dbReference type="Pfam" id="PF00698">
    <property type="entry name" value="Acyl_transf_1"/>
    <property type="match status" value="1"/>
</dbReference>
<dbReference type="InterPro" id="IPR050091">
    <property type="entry name" value="PKS_NRPS_Biosynth_Enz"/>
</dbReference>
<dbReference type="GO" id="GO:0006633">
    <property type="term" value="P:fatty acid biosynthetic process"/>
    <property type="evidence" value="ECO:0007669"/>
    <property type="project" value="TreeGrafter"/>
</dbReference>
<dbReference type="GO" id="GO:0004312">
    <property type="term" value="F:fatty acid synthase activity"/>
    <property type="evidence" value="ECO:0007669"/>
    <property type="project" value="TreeGrafter"/>
</dbReference>
<dbReference type="InterPro" id="IPR014043">
    <property type="entry name" value="Acyl_transferase_dom"/>
</dbReference>
<evidence type="ECO:0000256" key="1">
    <source>
        <dbReference type="ARBA" id="ARBA00022450"/>
    </source>
</evidence>